<accession>A0A0Y9XS75</accession>
<dbReference type="EMBL" id="LT160031">
    <property type="protein sequence ID" value="CXI63605.1"/>
    <property type="molecule type" value="Genomic_DNA"/>
</dbReference>
<dbReference type="AlphaFoldDB" id="A0A0Y9XS75"/>
<dbReference type="Proteomes" id="UP000219860">
    <property type="component" value="Chromosome 11"/>
</dbReference>
<evidence type="ECO:0000313" key="2">
    <source>
        <dbReference type="EMBL" id="SCM23808.1"/>
    </source>
</evidence>
<organism evidence="1 6">
    <name type="scientific">Plasmodium berghei</name>
    <dbReference type="NCBI Taxonomy" id="5821"/>
    <lineage>
        <taxon>Eukaryota</taxon>
        <taxon>Sar</taxon>
        <taxon>Alveolata</taxon>
        <taxon>Apicomplexa</taxon>
        <taxon>Aconoidasida</taxon>
        <taxon>Haemosporida</taxon>
        <taxon>Plasmodiidae</taxon>
        <taxon>Plasmodium</taxon>
        <taxon>Plasmodium (Vinckeia)</taxon>
    </lineage>
</organism>
<dbReference type="EMBL" id="LT608275">
    <property type="protein sequence ID" value="SCO61127.1"/>
    <property type="molecule type" value="Genomic_DNA"/>
</dbReference>
<gene>
    <name evidence="1" type="ORF">PBK173_000284900</name>
    <name evidence="3" type="ORF">PBNK65E_000277100</name>
    <name evidence="2" type="ORF">PBNK65NY_000276300</name>
    <name evidence="5" type="ORF">PBSP11A_000276300</name>
    <name evidence="4" type="ORF">PBSP11RLL_000276600</name>
</gene>
<dbReference type="Proteomes" id="UP000516480">
    <property type="component" value="Chromosome 11"/>
</dbReference>
<evidence type="ECO:0000313" key="7">
    <source>
        <dbReference type="Proteomes" id="UP000219860"/>
    </source>
</evidence>
<evidence type="ECO:0000313" key="1">
    <source>
        <dbReference type="EMBL" id="CXI63605.1"/>
    </source>
</evidence>
<evidence type="ECO:0000313" key="4">
    <source>
        <dbReference type="EMBL" id="SCO61127.1"/>
    </source>
</evidence>
<evidence type="ECO:0000313" key="8">
    <source>
        <dbReference type="Proteomes" id="UP000219974"/>
    </source>
</evidence>
<evidence type="ECO:0000313" key="10">
    <source>
        <dbReference type="Proteomes" id="UP000516480"/>
    </source>
</evidence>
<dbReference type="EMBL" id="LT614637">
    <property type="protein sequence ID" value="SCN26785.1"/>
    <property type="molecule type" value="Genomic_DNA"/>
</dbReference>
<dbReference type="Proteomes" id="UP000219974">
    <property type="component" value="Chromosome 11"/>
</dbReference>
<protein>
    <submittedName>
        <fullName evidence="1">Uncharacterized protein</fullName>
    </submittedName>
</protein>
<dbReference type="OrthoDB" id="392618at2759"/>
<dbReference type="EMBL" id="LT608147">
    <property type="protein sequence ID" value="SCM23808.1"/>
    <property type="molecule type" value="Genomic_DNA"/>
</dbReference>
<dbReference type="VEuPathDB" id="PlasmoDB:PBANKA_1119500"/>
<proteinExistence type="predicted"/>
<name>A0A0Y9XS75_PLABE</name>
<dbReference type="Proteomes" id="UP000220214">
    <property type="component" value="Chromosome 11"/>
</dbReference>
<dbReference type="Proteomes" id="UP000069549">
    <property type="component" value="Chromosome 11"/>
</dbReference>
<dbReference type="OMA" id="YIHFSCI"/>
<reference evidence="1 6" key="1">
    <citation type="submission" date="2016-02" db="EMBL/GenBank/DDBJ databases">
        <authorList>
            <consortium name="Pathogen Informatics"/>
        </authorList>
    </citation>
    <scope>NUCLEOTIDE SEQUENCE [LARGE SCALE GENOMIC DNA]</scope>
    <source>
        <strain evidence="1 6">K173</strain>
        <strain evidence="2 10">NK65 ny</strain>
        <strain evidence="3 9">NK65e</strain>
        <strain evidence="5 7">SP11 Antwerpcl1</strain>
        <strain evidence="4 8">SP11 RLL</strain>
    </source>
</reference>
<dbReference type="EMBL" id="LT608259">
    <property type="protein sequence ID" value="SCO63204.1"/>
    <property type="molecule type" value="Genomic_DNA"/>
</dbReference>
<sequence length="849" mass="102159">MTMHRKYDLIGLYRGNKKNENLIIEVNKKLKLPNFSGTKKDVKTFENIIIDKKKKIHILKYSKGKDTYFTGYNSSNCFSIFQEKKKCNNNFRFSLCFFSHNTKIFYKKWGTKPFSENKKNTISFEHIVRILKSLNKGNKNVEKNLDILLPHIYAECEQNYIHFSCILHNFHKLRNNISKDYKVKVYEQFKKQFINNISAFTLKEITIILKCLLEEKVMNSHKIITFCAYIFIYYISMDILYKMNKMETKHIFYNFLSILNTHFRECINTFFIYYMDKTSNNLDINNFYKLVYNLNELNKDTEINYIQNQLLKYSSNSFNLHDISAFMNLLKNYNLKCFPFYIFLSHIYISYNFMGNIDNYLEQNIEKYFLKYEINKNYIVMDKNEIDKMESESYNNMNNLENTNVCISISKNEKKKNPYNFHSLIKSTTNKSKNFDEYKMDKEKIYKFETNKTIMNKNELIYYFKNVYTDKLSCSRYKTSTNYINNTDFNKNDEFYIQPIIFNKDIEKKKIYMDIRENVHSFAVIIYTSIKWKYKNKFLYILSNYLLLKYINFINLFDICNIFELFMCDRYILKKNCDLIFGKVKNLILNEKNNKTFAIFCINITRNKNELQNNFNDKIISLYKIILNKQHTKTVYNRENTVIFSNIINFLIDQEISSIFYLCYLNKFNKFLSLAIHEEKNNNDNKNSVFSIIDMHDLLKTFINILKIYDTNNKSFSIFHSNIISTYFNKSIFLMLTFLKDIFFTKLIFFDTHNSETKNNTDDNLKKIKNLNRVCQILCLFVSSFKKLQTHNNLINNSTSSLFYQVFGLFKNYLYKNYEHLFSNNITNKKDCVNILNIIFMINSLNSNK</sequence>
<evidence type="ECO:0000313" key="5">
    <source>
        <dbReference type="EMBL" id="SCO63204.1"/>
    </source>
</evidence>
<evidence type="ECO:0000313" key="3">
    <source>
        <dbReference type="EMBL" id="SCN26785.1"/>
    </source>
</evidence>
<evidence type="ECO:0000313" key="9">
    <source>
        <dbReference type="Proteomes" id="UP000220214"/>
    </source>
</evidence>
<evidence type="ECO:0000313" key="6">
    <source>
        <dbReference type="Proteomes" id="UP000069549"/>
    </source>
</evidence>